<dbReference type="InterPro" id="IPR045474">
    <property type="entry name" value="GEVED"/>
</dbReference>
<evidence type="ECO:0000313" key="4">
    <source>
        <dbReference type="Proteomes" id="UP000320672"/>
    </source>
</evidence>
<proteinExistence type="predicted"/>
<evidence type="ECO:0000256" key="1">
    <source>
        <dbReference type="SAM" id="MobiDB-lite"/>
    </source>
</evidence>
<dbReference type="Proteomes" id="UP000320672">
    <property type="component" value="Chromosome"/>
</dbReference>
<dbReference type="InterPro" id="IPR002105">
    <property type="entry name" value="Dockerin_1_rpt"/>
</dbReference>
<sequence>MTTRKSGSRRTKLFSATDRMRARRRRQDRKGLLETLEQRQLLAGPDLIAIQPNEGSLLFDGGLLTTQPRELVFQFDDATEIDPTTLSGIQITRAGGDGQFESAEATTDFGTNGAVLVDFRAVQAGAGGNGIQVNFTTANRVDTSLPVISVSGDTISVELNSNPGRATTVAGLITGLQNNAAASALVTAIRVSGATSARIGQTTPSGLQVTLGGANSASAVTDLGTGNAVRVRVLSALAGPEGRGQQLIVEQRNFLGPALPAVLVSGNDVTVQVNSAFGNETTVEQLVNAINSNPQASQLLTLELQAGSGTTKIGGISPSYSPLTLLGASDITVTPGYVGLGDSAREVVFRFAEPLPDDEYQISVFGEGPTALLNVDGEAYNDGQNSGLQFSLNLGPTVLAVVPEPVRRLANGSLSPEVGVIEVHFSDDDLNIALAENPDFYQLYYSRGTASGNDDVLVKPTSVSYDATTDIATLQFAQALARLPDPDNPGSFLTSGARLRIGQSEVGPNVANQLVPVEVAINPVEAGDSFGDAFDLDSQFDINGNGPQSAILSGEIFNTTPYGLDLPGGEGTPGVSNLRPDDPNRLDRVVPLGYLRNGGDRFDGISTVYYDFASSFIGDDPSRAGYNPITYQNNISAQQKERVREALSMFSEYLGIQFVETNGEPAGDAFFTIAVGDLYGGDPAANSGDGGLAVVTSDRNGDGVDDLAVLDFQDFDESTDDQYGGEFFRGAMLAVGQMLGYGYADDLPQPVTQSTNSIFNPSTDNESSYPSVADIVNGQYLYRPDSTDIDIYKFTLSRSGNISIQTIAERLPDSSLLDSTLRLYKRVGDTDRYEEVAANDDYFSNDSLIELELSPGEYMLGVSSSGNDTYDPHITESGFGGLTEGGYDLRIQFEANDTGVLRDSTGVALDGDSDGRPGGVHNFWFVPADPTTTLYVDKMASNSGSGSVGSPFQDLDDALRVAGPGDTVRVVANGGADGLVYTQEDNLSYQIGLNSFGGALDDGRDLNVPQGVNLVLDAGVIFKMQRSRVGVGSTSATIDYSGATLQLLGTPTLLDSAGRPVKDADGNLISGSVIFTSYNDDTVGSGNTPTFTPTAQAGDWGGIDFRGDIDAANETRYSPEDAGLFLNQIQFADLRYGGGQVTVDGRSVVVSPIDMAITRPTIANSMISNSADAAIAATPNTFEETRFDEERYQEAGAFVPDYSRVGPDIYGNTVVDNSINGLFLRVVTRAGSTLEPLTVFARFDDTDIPHILTENLVIDGTPGGAFVDSTSPSALLVSVAPAVGTTVPAGTYAYRLTNVDSNGQESAPSARTGSVELLSTGAVQLTRLPAVPSDSDFQSRRLYRAVVTIDAVTGEEVTGPFELVAQLNGSSTAFLDTNANPGVELVERTEAFGARLDARLDIDPGIVIKIDSARIEARFGADLFAEGEEGLPIVFTSLEDQRYGGGGTFDTNSRGDDFEVTPGDWGGLYFGQGSMASLDHVVVAGAGGVTRIEGGFAAFNPIEVHQAELRLANSRFEFNADGQSDDDSDRVGRGSNAAGTVFVRAAAPIIVGNQFTDGAGAAISVDLNSLSFQAVADPGRMTGSLDRFDSVGNAGPLVRENRLDNNDINGMQVRGGELATQGVWDDYDIVHVVRDTIEIPNQFVYGGLQIRSDARGSLVTKFENDSEPAGIVVGGTLLTAEEQLRGIADRIGGSLQLIGHPDFPVVLTTLADDFSGAGFTPSGAPQLDTNNDGLLGGDLTGEGEASRLPTGPEVNNGLLIDNDVNQATPGFFSGTPGAGNSISFLNTGSGVTVLDTNQQLLIDQNYIFEYSTYVIVGTTATELSQSTITQQPTLVSDDRVESRGTFAGPNGLVNWTATTYFLDGIPTMYSSLDLEAASGSLGDIQIVSYLDEDVDLPSDDIMYTSGTPGQADFRAYTIDGARRIGFAHGGFYTEDGVNQTSATYDGWAADIYNELQLAIQAGTQTYTVAGNIDLTDLPAGIDAGLGAIYGPADVTTAFAWSTDPVSASSRITSFLELIPQDPTTGSILSQVTPGLWNGITVREAASDRNVAGVSENESVQAISPGTNSIAGQAQYLGELAPSVSAGDENRRIGYVIDGVIAQRDDVDVYSFVAEAGTEVWFDIDRTANSLDAVLELIDANGNILALSNDSLAEERDPSLLYTGNGLDSDAVRPMSEVSERTETQVLTISGNIADADGFLIIGLTGVATEAVVAVEDFLVNPAGSVQAAINAVMSGQLGAVDVTLARREARQLDPVDPSIVLQEGGDYVLEVRFNNDLYLGSDVPNLIPDTSSLVITGGAVVTGSMVEVIDDDALQDLYSTNRRDPGMRVVLPGESGALNLYHIRVRSAHPDVTLRKPDSLILEEGATRNGLTSGNYQLQVRLQETDESPGTQVQFTDIRYATTGLQIIGQPFHSPLIGEEYEQSAVNDAFSQAQPLGPYGVGTDANLTEDTGPLSSDVLAKTIAGVLDSEDDIDWYQFNINYERLTRDSADLYLATIFDLDYADKYARADMAFYVFNEAGQLIMTAGDSNIADDQPRADQGADSTDLSRGSAGTLDPYLGTTELSEGRYYVAVANQSRIPEQLNQFYAAGASNPLLRLEPIDSIVRIAEDRIGSSGGGTAADPVVPVLFDPVTSPIDYTLNDVVLYTIGNDGLGRTVNMTNPFTGESYEGDFGTSGLGRMNADIVDFEYRANGELFGFNRDYGSPTDDGISYYRINSSNGAITAVNVSNIETFQAAIDADGVVTVVPSDTGIHPEAITFMPGVAGTNQEELGFFVGNRVTATPQVAGRPDYLSNILYMFDPDTGEALSGAAGDRVPITVGQVTIDPRANGAGTQVRERGYIETNLVDTFGNIQDPGTAVRTQFVVTGATQVDASGQTTALIRDGLAAGGPTTFTITATDLSQYTFEFDSGPTFQFQYDDELNVSVRDGDQITVTSVSGPQVYEVNTGPVLTVDPTLIVDGDSIQLTDNAGLVRTFEFNRVGGVTSGSIAVPMRDVNGNLLTADELLVSLSDTITRADFSVIANATFANGRISLSNDSLTVLPVVNGTGLGVEGDYAVTPGLENNQIVVEESATATQFARALTNAIGDGVVVSSAGNRLNFRGATSVDVTSLQIRGVIVNQTGQSGVEGIGNISVPFSVSDRDEDIAVRIVQAINDAGLGTITASANGRTVSLVDAAVTRNSVGPAFEVTNVTPGGLITGLSAIGSDLYAVSNAGGLYLVDSPTSAVQGNIGTYVGTATDLVGLQFTGLTTGPQNVDGGQYADLLFGTTANGRLYAFNTAGVLQPVFAGGQTSTAIGQGIAARGLAFSTLDQNLWHVTENRDEDAGHGINENFSGTRDASIGGNSLYFGYEDGATAGGGTPSLPRLDGQSLTNTYNFPGGAQGALESNPFSLVGYSSEDQPFLYFNYFLESDDAQDAFRVYVITDDGSEELVATNASIREPGSLDDEYDDSNPFDDIDIDVQELHDNSDSWRQARVSLGEFAGLDNLRLRVEFSTSGQVGGGDASIRTLPGSELRDGQSFVIGNQEFSLDFGPTIVTVPGSELAAFYTAADAGVAGSAPDTRVTVSVGGITFVLNDGLRNVDPLSGEVDVLLVDSSIPGATPLSQLTASQISVALADAIAANQPTAVVDNAYDFTDEPNNELATASQLTVPQGDISISGIGQIDDVRDVDLIRIDLPAGATLDASTSPTLGSTVTPLARLFDAEGNEVARAGSLGLQVTAVGETTYYLGVSSSLNTAYNPNVAGSGSDGDIGTYTTSISITRDFRVLQDDNRIEITGGYTVSLPNGSPLAIDQSLNSTGIPVQVDSGMTAAEIAVAVRNSLASQFSNGQLTGYGSNGSLVNLVNLTVQDAGPFGQSGTRYGDLFGDEGAARAADNDHEGVYIDDIIIGFAERGELATGASTLQDLGSATDFIVDPSPNLTLPAQPTSNLVTGSYQLEIRDASEYVASSTGASAAGSTFRAFDTNTRLANSQTITARPATELVDGSTFTIGDGTSTVTFEFDFVDSATRVQPGNVAIPYSFEVIEPGSESIDPFSGLPIPGTGVVRPQTASEVAAAILEAINSAAVQSVLDVSAQPASGVDTLADVRINLLGTSLVDNSDGALAEVVRLGARGDENRDREAQGVILVENSRFLFNSLYGIDLVHDVTAEVAEVTTDSLVRYPRNLVELNSEALVPGVVVQSNVMAFNSVGGIRVSGLSTSGTDLDPVPFDRIVNNTIIGGTVSAGVTAAAETYHGFTFSQGALSFADRVVDYNPIANGGPAPDIEFQDTDTALGIPDCNGRGPEPANGDATVSLGNGGTMTVEFVDNRLTGSGDSRPDLVVFETGAVESVLVEVSRDGVTFFEVGVVDGLSMEIDIDAAGFGLQDRLAFVRLTDLRQGDPTALNIGADIDAVGALFSTSVDLFVSGGTGITVRQNASPTLLNNVVSNSELGVDIDASSAGSVMGALTLYRNTTNVSGTTSLGTYSQIVSDSEELFVSPGELIFTPSSGSSLIDSSIDSLQDRASLVTVRNPLGLPPSPILAPRLDVNGQLRVDDPTVESPFGSGELVFKDRGAEDRGDQTGPRAILISPRADELGLSAGVGEITGSAPAFFEIQLVDGIAPTDPTPGVGVDDRSVTGNSLLLLENGQPLVEGVDYTFGYNPSTNTIRLTPLAGVFKTDSVYVVRMLDSTDSVILALEGSRLTDGGIYTVVDRTGQRLSFEYETGITVTIPQTLPEVVGADGASFTVTDGQFLFTFELDDDGQTTAGSIPVQLGFNASIEDIATAMVNAINGTALNVTAVDVGEGKLGIVGSNSLTEFDPLTSGMAVAGNVGTEVGFGISVPANVAIADGLEAGQTFMINRGSVQQVQFEITTTTQVTNPGAIAVTVAANATVNDVADALVRAISGSGLGLNPVNAGGGRVALGGDVNYSLDMSDTVLQQLGTPGQTASIPVVISPAATDVEAATAIVNAINGSAAVGVTASQVGPRVFVDGSTDVTGTGVLDLVTIQDEVGNLLQSNQANGNTELTIFVGTGFDYGDAPGYGSTFDEGGPRRKVDEGLRLGDIVTADSDAKLPDADDDDGVSLSGTLQVGFTSTLEVLVNTDGRAYTLDVMVDWNSDGDFDDDDERVVTGLAGSTSGARSLVVTVPNSGVVQGNTYARVILSDQNGEVGEIEDLQVTIGGNPYQNPNVTSTGESLVADVNDSGFVSPLDALQIINVLNQGGGSVSLQPPPVGLALPPYPDVNGDGFVTPIDALEVINTLNRMAGARGASGEEVSSAYVPSSDGVLASVSTAYAQPQGESVADPVSDSVETFATTEKVTGRDSSVFDAAAEIEVEDILDSIASDRAVSDSEAASHDDFFSQLGS</sequence>
<evidence type="ECO:0000259" key="2">
    <source>
        <dbReference type="Pfam" id="PF20009"/>
    </source>
</evidence>
<feature type="domain" description="GEVED" evidence="2">
    <location>
        <begin position="5088"/>
        <end position="5143"/>
    </location>
</feature>
<organism evidence="3 4">
    <name type="scientific">Roseimaritima multifibrata</name>
    <dbReference type="NCBI Taxonomy" id="1930274"/>
    <lineage>
        <taxon>Bacteria</taxon>
        <taxon>Pseudomonadati</taxon>
        <taxon>Planctomycetota</taxon>
        <taxon>Planctomycetia</taxon>
        <taxon>Pirellulales</taxon>
        <taxon>Pirellulaceae</taxon>
        <taxon>Roseimaritima</taxon>
    </lineage>
</organism>
<dbReference type="InterPro" id="IPR006626">
    <property type="entry name" value="PbH1"/>
</dbReference>
<dbReference type="RefSeq" id="WP_145354012.1">
    <property type="nucleotide sequence ID" value="NZ_CP036262.1"/>
</dbReference>
<dbReference type="KEGG" id="rml:FF011L_45740"/>
<feature type="region of interest" description="Disordered" evidence="1">
    <location>
        <begin position="2531"/>
        <end position="2554"/>
    </location>
</feature>
<reference evidence="3 4" key="1">
    <citation type="submission" date="2019-02" db="EMBL/GenBank/DDBJ databases">
        <title>Deep-cultivation of Planctomycetes and their phenomic and genomic characterization uncovers novel biology.</title>
        <authorList>
            <person name="Wiegand S."/>
            <person name="Jogler M."/>
            <person name="Boedeker C."/>
            <person name="Pinto D."/>
            <person name="Vollmers J."/>
            <person name="Rivas-Marin E."/>
            <person name="Kohn T."/>
            <person name="Peeters S.H."/>
            <person name="Heuer A."/>
            <person name="Rast P."/>
            <person name="Oberbeckmann S."/>
            <person name="Bunk B."/>
            <person name="Jeske O."/>
            <person name="Meyerdierks A."/>
            <person name="Storesund J.E."/>
            <person name="Kallscheuer N."/>
            <person name="Luecker S."/>
            <person name="Lage O.M."/>
            <person name="Pohl T."/>
            <person name="Merkel B.J."/>
            <person name="Hornburger P."/>
            <person name="Mueller R.-W."/>
            <person name="Bruemmer F."/>
            <person name="Labrenz M."/>
            <person name="Spormann A.M."/>
            <person name="Op den Camp H."/>
            <person name="Overmann J."/>
            <person name="Amann R."/>
            <person name="Jetten M.S.M."/>
            <person name="Mascher T."/>
            <person name="Medema M.H."/>
            <person name="Devos D.P."/>
            <person name="Kaster A.-K."/>
            <person name="Ovreas L."/>
            <person name="Rohde M."/>
            <person name="Galperin M.Y."/>
            <person name="Jogler C."/>
        </authorList>
    </citation>
    <scope>NUCLEOTIDE SEQUENCE [LARGE SCALE GENOMIC DNA]</scope>
    <source>
        <strain evidence="3 4">FF011L</strain>
    </source>
</reference>
<dbReference type="GO" id="GO:0008237">
    <property type="term" value="F:metallopeptidase activity"/>
    <property type="evidence" value="ECO:0007669"/>
    <property type="project" value="InterPro"/>
</dbReference>
<dbReference type="EMBL" id="CP036262">
    <property type="protein sequence ID" value="QDS95773.1"/>
    <property type="molecule type" value="Genomic_DNA"/>
</dbReference>
<feature type="compositionally biased region" description="Basic residues" evidence="1">
    <location>
        <begin position="1"/>
        <end position="12"/>
    </location>
</feature>
<dbReference type="GO" id="GO:0000272">
    <property type="term" value="P:polysaccharide catabolic process"/>
    <property type="evidence" value="ECO:0007669"/>
    <property type="project" value="InterPro"/>
</dbReference>
<dbReference type="Gene3D" id="2.60.120.380">
    <property type="match status" value="4"/>
</dbReference>
<dbReference type="Gene3D" id="3.40.390.10">
    <property type="entry name" value="Collagenase (Catalytic Domain)"/>
    <property type="match status" value="1"/>
</dbReference>
<gene>
    <name evidence="3" type="ORF">FF011L_45740</name>
</gene>
<keyword evidence="4" id="KW-1185">Reference proteome</keyword>
<dbReference type="InterPro" id="IPR024079">
    <property type="entry name" value="MetalloPept_cat_dom_sf"/>
</dbReference>
<protein>
    <recommendedName>
        <fullName evidence="2">GEVED domain-containing protein</fullName>
    </recommendedName>
</protein>
<dbReference type="OrthoDB" id="247526at2"/>
<dbReference type="Pfam" id="PF20009">
    <property type="entry name" value="GEVED"/>
    <property type="match status" value="1"/>
</dbReference>
<feature type="region of interest" description="Disordered" evidence="1">
    <location>
        <begin position="1"/>
        <end position="28"/>
    </location>
</feature>
<evidence type="ECO:0000313" key="3">
    <source>
        <dbReference type="EMBL" id="QDS95773.1"/>
    </source>
</evidence>
<accession>A0A517MLL7</accession>
<dbReference type="GO" id="GO:0004553">
    <property type="term" value="F:hydrolase activity, hydrolyzing O-glycosyl compounds"/>
    <property type="evidence" value="ECO:0007669"/>
    <property type="project" value="InterPro"/>
</dbReference>
<dbReference type="SMART" id="SM00710">
    <property type="entry name" value="PbH1"/>
    <property type="match status" value="10"/>
</dbReference>
<name>A0A517MLL7_9BACT</name>
<dbReference type="SUPFAM" id="SSF51126">
    <property type="entry name" value="Pectin lyase-like"/>
    <property type="match status" value="1"/>
</dbReference>
<dbReference type="InterPro" id="IPR011050">
    <property type="entry name" value="Pectin_lyase_fold/virulence"/>
</dbReference>
<dbReference type="Pfam" id="PF00404">
    <property type="entry name" value="Dockerin_1"/>
    <property type="match status" value="1"/>
</dbReference>